<reference evidence="1 2" key="1">
    <citation type="journal article" date="2016" name="Nat. Commun.">
        <title>Thousands of microbial genomes shed light on interconnected biogeochemical processes in an aquifer system.</title>
        <authorList>
            <person name="Anantharaman K."/>
            <person name="Brown C.T."/>
            <person name="Hug L.A."/>
            <person name="Sharon I."/>
            <person name="Castelle C.J."/>
            <person name="Probst A.J."/>
            <person name="Thomas B.C."/>
            <person name="Singh A."/>
            <person name="Wilkins M.J."/>
            <person name="Karaoz U."/>
            <person name="Brodie E.L."/>
            <person name="Williams K.H."/>
            <person name="Hubbard S.S."/>
            <person name="Banfield J.F."/>
        </authorList>
    </citation>
    <scope>NUCLEOTIDE SEQUENCE [LARGE SCALE GENOMIC DNA]</scope>
</reference>
<gene>
    <name evidence="1" type="ORF">A2462_06615</name>
</gene>
<comment type="caution">
    <text evidence="1">The sequence shown here is derived from an EMBL/GenBank/DDBJ whole genome shotgun (WGS) entry which is preliminary data.</text>
</comment>
<dbReference type="AlphaFoldDB" id="A0A1F4TLE6"/>
<name>A0A1F4TLE6_UNCSA</name>
<dbReference type="Proteomes" id="UP000177309">
    <property type="component" value="Unassembled WGS sequence"/>
</dbReference>
<organism evidence="1 2">
    <name type="scientific">candidate division WOR-1 bacterium RIFOXYC2_FULL_41_25</name>
    <dbReference type="NCBI Taxonomy" id="1802586"/>
    <lineage>
        <taxon>Bacteria</taxon>
        <taxon>Bacillati</taxon>
        <taxon>Saganbacteria</taxon>
    </lineage>
</organism>
<proteinExistence type="predicted"/>
<evidence type="ECO:0000313" key="2">
    <source>
        <dbReference type="Proteomes" id="UP000177309"/>
    </source>
</evidence>
<evidence type="ECO:0000313" key="1">
    <source>
        <dbReference type="EMBL" id="OGC33409.1"/>
    </source>
</evidence>
<dbReference type="EMBL" id="MEUI01000035">
    <property type="protein sequence ID" value="OGC33409.1"/>
    <property type="molecule type" value="Genomic_DNA"/>
</dbReference>
<protein>
    <submittedName>
        <fullName evidence="1">Uncharacterized protein</fullName>
    </submittedName>
</protein>
<sequence>MPIEKKIQQLVRDFCERKDKYLAAKLANLYLALSRRTVEKEVAVAACIEGLYCLKAVGCDVSINVLDLRLRVLQKDLGSWLQVVSKKSYCR</sequence>
<accession>A0A1F4TLE6</accession>